<evidence type="ECO:0000256" key="2">
    <source>
        <dbReference type="ARBA" id="ARBA00022448"/>
    </source>
</evidence>
<evidence type="ECO:0000259" key="9">
    <source>
        <dbReference type="PROSITE" id="PS50928"/>
    </source>
</evidence>
<dbReference type="InterPro" id="IPR035906">
    <property type="entry name" value="MetI-like_sf"/>
</dbReference>
<dbReference type="Proteomes" id="UP000268652">
    <property type="component" value="Unassembled WGS sequence"/>
</dbReference>
<keyword evidence="4 7" id="KW-0812">Transmembrane</keyword>
<dbReference type="Proteomes" id="UP000275024">
    <property type="component" value="Unassembled WGS sequence"/>
</dbReference>
<dbReference type="PANTHER" id="PTHR30193:SF1">
    <property type="entry name" value="ABC TRANSPORTER PERMEASE PROTEIN YESP-RELATED"/>
    <property type="match status" value="1"/>
</dbReference>
<comment type="subcellular location">
    <subcellularLocation>
        <location evidence="1 7">Cell membrane</location>
        <topology evidence="1 7">Multi-pass membrane protein</topology>
    </subcellularLocation>
</comment>
<feature type="domain" description="ABC transmembrane type-1" evidence="9">
    <location>
        <begin position="91"/>
        <end position="307"/>
    </location>
</feature>
<gene>
    <name evidence="11" type="ORF">D7318_08250</name>
    <name evidence="10" type="ORF">D7319_07395</name>
</gene>
<dbReference type="InterPro" id="IPR051393">
    <property type="entry name" value="ABC_transporter_permease"/>
</dbReference>
<dbReference type="PANTHER" id="PTHR30193">
    <property type="entry name" value="ABC TRANSPORTER PERMEASE PROTEIN"/>
    <property type="match status" value="1"/>
</dbReference>
<dbReference type="CDD" id="cd06261">
    <property type="entry name" value="TM_PBP2"/>
    <property type="match status" value="1"/>
</dbReference>
<feature type="transmembrane region" description="Helical" evidence="7">
    <location>
        <begin position="31"/>
        <end position="58"/>
    </location>
</feature>
<feature type="transmembrane region" description="Helical" evidence="7">
    <location>
        <begin position="87"/>
        <end position="116"/>
    </location>
</feature>
<reference evidence="12 13" key="1">
    <citation type="submission" date="2018-09" db="EMBL/GenBank/DDBJ databases">
        <title>Streptomyces sp. nov. DS1-2, an endophytic actinomycete isolated from roots of Dendrobium scabrilingue.</title>
        <authorList>
            <person name="Kuncharoen N."/>
            <person name="Kudo T."/>
            <person name="Ohkuma M."/>
            <person name="Yuki M."/>
            <person name="Tanasupawat S."/>
        </authorList>
    </citation>
    <scope>NUCLEOTIDE SEQUENCE [LARGE SCALE GENOMIC DNA]</scope>
    <source>
        <strain evidence="10 13">AZ1-7</strain>
        <strain evidence="11 12">DS1-2</strain>
    </source>
</reference>
<evidence type="ECO:0000256" key="8">
    <source>
        <dbReference type="SAM" id="MobiDB-lite"/>
    </source>
</evidence>
<dbReference type="GO" id="GO:0055085">
    <property type="term" value="P:transmembrane transport"/>
    <property type="evidence" value="ECO:0007669"/>
    <property type="project" value="InterPro"/>
</dbReference>
<evidence type="ECO:0000256" key="3">
    <source>
        <dbReference type="ARBA" id="ARBA00022475"/>
    </source>
</evidence>
<feature type="transmembrane region" description="Helical" evidence="7">
    <location>
        <begin position="128"/>
        <end position="149"/>
    </location>
</feature>
<dbReference type="AlphaFoldDB" id="A0A3A9WF76"/>
<comment type="similarity">
    <text evidence="7">Belongs to the binding-protein-dependent transport system permease family.</text>
</comment>
<evidence type="ECO:0000256" key="6">
    <source>
        <dbReference type="ARBA" id="ARBA00023136"/>
    </source>
</evidence>
<proteinExistence type="inferred from homology"/>
<keyword evidence="3" id="KW-1003">Cell membrane</keyword>
<evidence type="ECO:0000256" key="7">
    <source>
        <dbReference type="RuleBase" id="RU363032"/>
    </source>
</evidence>
<feature type="transmembrane region" description="Helical" evidence="7">
    <location>
        <begin position="289"/>
        <end position="309"/>
    </location>
</feature>
<evidence type="ECO:0000313" key="12">
    <source>
        <dbReference type="Proteomes" id="UP000268652"/>
    </source>
</evidence>
<dbReference type="OrthoDB" id="4053402at2"/>
<dbReference type="EMBL" id="RBDY01000004">
    <property type="protein sequence ID" value="RKN25216.1"/>
    <property type="molecule type" value="Genomic_DNA"/>
</dbReference>
<protein>
    <submittedName>
        <fullName evidence="10">Sugar ABC transporter permease</fullName>
    </submittedName>
</protein>
<dbReference type="SUPFAM" id="SSF161098">
    <property type="entry name" value="MetI-like"/>
    <property type="match status" value="1"/>
</dbReference>
<organism evidence="10 13">
    <name type="scientific">Streptomyces radicis</name>
    <dbReference type="NCBI Taxonomy" id="1750517"/>
    <lineage>
        <taxon>Bacteria</taxon>
        <taxon>Bacillati</taxon>
        <taxon>Actinomycetota</taxon>
        <taxon>Actinomycetes</taxon>
        <taxon>Kitasatosporales</taxon>
        <taxon>Streptomycetaceae</taxon>
        <taxon>Streptomyces</taxon>
    </lineage>
</organism>
<dbReference type="GO" id="GO:0005886">
    <property type="term" value="C:plasma membrane"/>
    <property type="evidence" value="ECO:0007669"/>
    <property type="project" value="UniProtKB-SubCell"/>
</dbReference>
<keyword evidence="2 7" id="KW-0813">Transport</keyword>
<evidence type="ECO:0000313" key="10">
    <source>
        <dbReference type="EMBL" id="RKN10953.1"/>
    </source>
</evidence>
<accession>A0A3A9WF76</accession>
<dbReference type="RefSeq" id="WP_120696223.1">
    <property type="nucleotide sequence ID" value="NZ_RBDX01000004.1"/>
</dbReference>
<keyword evidence="12" id="KW-1185">Reference proteome</keyword>
<evidence type="ECO:0000313" key="13">
    <source>
        <dbReference type="Proteomes" id="UP000275024"/>
    </source>
</evidence>
<dbReference type="PROSITE" id="PS50928">
    <property type="entry name" value="ABC_TM1"/>
    <property type="match status" value="1"/>
</dbReference>
<dbReference type="Gene3D" id="1.10.3720.10">
    <property type="entry name" value="MetI-like"/>
    <property type="match status" value="1"/>
</dbReference>
<sequence length="319" mass="34837">MTITMERPPGRSAAPPPPGRRRPLRSRRDNLAGYLFLSPWLLGFFLIIGGPMVASLYLSFTDYSVLGTPEWAGTDNYERMLTDDPRFWASLTVTLTYLLASVPLVQVFALFLASLLNRGIGGLTFYRAVFYVPSLIGGSVAIAILWRFLFEGDGLLNNALGSVGVDTSHSWIGTPDTALGTLVVLNVWQFGAAMIIYLAGLRQIPAELYESASVDGAGRARRYWSITLPLLSPVIFFNVLMNTVGAFQAFNTAYIVSNGTGGPADSTLFYTLYLYQRGFVDFEMGYASALGWALLVLVAAAAAGLFALSRRVVFYGDER</sequence>
<dbReference type="Pfam" id="PF00528">
    <property type="entry name" value="BPD_transp_1"/>
    <property type="match status" value="1"/>
</dbReference>
<feature type="transmembrane region" description="Helical" evidence="7">
    <location>
        <begin position="222"/>
        <end position="241"/>
    </location>
</feature>
<dbReference type="EMBL" id="RBDX01000004">
    <property type="protein sequence ID" value="RKN10953.1"/>
    <property type="molecule type" value="Genomic_DNA"/>
</dbReference>
<evidence type="ECO:0000256" key="4">
    <source>
        <dbReference type="ARBA" id="ARBA00022692"/>
    </source>
</evidence>
<feature type="region of interest" description="Disordered" evidence="8">
    <location>
        <begin position="1"/>
        <end position="25"/>
    </location>
</feature>
<evidence type="ECO:0000256" key="1">
    <source>
        <dbReference type="ARBA" id="ARBA00004651"/>
    </source>
</evidence>
<feature type="transmembrane region" description="Helical" evidence="7">
    <location>
        <begin position="178"/>
        <end position="201"/>
    </location>
</feature>
<keyword evidence="5 7" id="KW-1133">Transmembrane helix</keyword>
<dbReference type="InterPro" id="IPR000515">
    <property type="entry name" value="MetI-like"/>
</dbReference>
<evidence type="ECO:0000256" key="5">
    <source>
        <dbReference type="ARBA" id="ARBA00022989"/>
    </source>
</evidence>
<comment type="caution">
    <text evidence="10">The sequence shown here is derived from an EMBL/GenBank/DDBJ whole genome shotgun (WGS) entry which is preliminary data.</text>
</comment>
<keyword evidence="6 7" id="KW-0472">Membrane</keyword>
<evidence type="ECO:0000313" key="11">
    <source>
        <dbReference type="EMBL" id="RKN25216.1"/>
    </source>
</evidence>
<name>A0A3A9WF76_9ACTN</name>